<organism evidence="2 3">
    <name type="scientific">Tetranychus urticae</name>
    <name type="common">Two-spotted spider mite</name>
    <dbReference type="NCBI Taxonomy" id="32264"/>
    <lineage>
        <taxon>Eukaryota</taxon>
        <taxon>Metazoa</taxon>
        <taxon>Ecdysozoa</taxon>
        <taxon>Arthropoda</taxon>
        <taxon>Chelicerata</taxon>
        <taxon>Arachnida</taxon>
        <taxon>Acari</taxon>
        <taxon>Acariformes</taxon>
        <taxon>Trombidiformes</taxon>
        <taxon>Prostigmata</taxon>
        <taxon>Eleutherengona</taxon>
        <taxon>Raphignathae</taxon>
        <taxon>Tetranychoidea</taxon>
        <taxon>Tetranychidae</taxon>
        <taxon>Tetranychus</taxon>
    </lineage>
</organism>
<proteinExistence type="predicted"/>
<dbReference type="HOGENOM" id="CLU_550230_0_0_1"/>
<dbReference type="AlphaFoldDB" id="T1KLJ4"/>
<dbReference type="EMBL" id="CAEY01000211">
    <property type="status" value="NOT_ANNOTATED_CDS"/>
    <property type="molecule type" value="Genomic_DNA"/>
</dbReference>
<evidence type="ECO:0000313" key="2">
    <source>
        <dbReference type="EnsemblMetazoa" id="tetur14g02650.1"/>
    </source>
</evidence>
<dbReference type="Proteomes" id="UP000015104">
    <property type="component" value="Unassembled WGS sequence"/>
</dbReference>
<name>T1KLJ4_TETUR</name>
<keyword evidence="3" id="KW-1185">Reference proteome</keyword>
<evidence type="ECO:0000256" key="1">
    <source>
        <dbReference type="SAM" id="MobiDB-lite"/>
    </source>
</evidence>
<reference evidence="3" key="1">
    <citation type="submission" date="2011-08" db="EMBL/GenBank/DDBJ databases">
        <authorList>
            <person name="Rombauts S."/>
        </authorList>
    </citation>
    <scope>NUCLEOTIDE SEQUENCE</scope>
    <source>
        <strain evidence="3">London</strain>
    </source>
</reference>
<reference evidence="2" key="2">
    <citation type="submission" date="2015-06" db="UniProtKB">
        <authorList>
            <consortium name="EnsemblMetazoa"/>
        </authorList>
    </citation>
    <scope>IDENTIFICATION</scope>
</reference>
<sequence length="496" mass="55836">MASSHTVEKNDQFLDGENVIDFAPTITSTQLVKPNTPAKNTSSHRRKRLSRVLQEPICNEITSYWRTTKRNRVESINSDKGIMLDEEDGDSDFYNNDARLDIVWADDNPNRCRKNVINLKPIEKVADKKEVEKTSNKSENMETSDGNQVEKVELVLNNLISCLRVDPTTDIKSQCDIKSQEVKQNTSFGLSSSQPVANISDSRHCDGESKNDLSHAGCQEILASSLDEDIFDNFDDCDWLSQIPDEALLLDEKAFVEKGDNGVISKALLLPRENVPVPKREDVIPKSNSQSTTNAIKTSHDSAMLDQENKNIPSVKERKTIPPQLIRRSILSYINDNKQGEPKKSAERPPLVNKPNALGEVTNTLGKTLVKPTNFDNKQIPGRTGEITAPNKFVQAPVAALKQSVHKSTEKPPCDIINSNHKEDDEFEFDDDDDELFKSMDLDLPMETQPNQVSLQPKEESNHIQEAETKMDQDSFVWDEDEADDICRKIDISIFN</sequence>
<protein>
    <submittedName>
        <fullName evidence="2">Uncharacterized protein</fullName>
    </submittedName>
</protein>
<feature type="region of interest" description="Disordered" evidence="1">
    <location>
        <begin position="336"/>
        <end position="358"/>
    </location>
</feature>
<dbReference type="EnsemblMetazoa" id="tetur14g02650.1">
    <property type="protein sequence ID" value="tetur14g02650.1"/>
    <property type="gene ID" value="tetur14g02650"/>
</dbReference>
<feature type="compositionally biased region" description="Basic and acidic residues" evidence="1">
    <location>
        <begin position="338"/>
        <end position="347"/>
    </location>
</feature>
<accession>T1KLJ4</accession>
<evidence type="ECO:0000313" key="3">
    <source>
        <dbReference type="Proteomes" id="UP000015104"/>
    </source>
</evidence>